<keyword evidence="3" id="KW-1185">Reference proteome</keyword>
<evidence type="ECO:0000313" key="2">
    <source>
        <dbReference type="EMBL" id="KJE94288.1"/>
    </source>
</evidence>
<protein>
    <submittedName>
        <fullName evidence="2">Uncharacterized protein</fullName>
    </submittedName>
</protein>
<dbReference type="Proteomes" id="UP000008743">
    <property type="component" value="Unassembled WGS sequence"/>
</dbReference>
<dbReference type="EMBL" id="KE346366">
    <property type="protein sequence ID" value="KJE94288.1"/>
    <property type="molecule type" value="Genomic_DNA"/>
</dbReference>
<evidence type="ECO:0000256" key="1">
    <source>
        <dbReference type="SAM" id="MobiDB-lite"/>
    </source>
</evidence>
<accession>A0A0D2WSA4</accession>
<feature type="region of interest" description="Disordered" evidence="1">
    <location>
        <begin position="39"/>
        <end position="95"/>
    </location>
</feature>
<proteinExistence type="predicted"/>
<dbReference type="InParanoid" id="A0A0D2WSA4"/>
<evidence type="ECO:0000313" key="3">
    <source>
        <dbReference type="Proteomes" id="UP000008743"/>
    </source>
</evidence>
<name>A0A0D2WSA4_CAPO3</name>
<feature type="compositionally biased region" description="Acidic residues" evidence="1">
    <location>
        <begin position="55"/>
        <end position="64"/>
    </location>
</feature>
<dbReference type="RefSeq" id="XP_004347707.1">
    <property type="nucleotide sequence ID" value="XM_004347657.1"/>
</dbReference>
<gene>
    <name evidence="2" type="ORF">CAOG_004956</name>
</gene>
<organism evidence="2 3">
    <name type="scientific">Capsaspora owczarzaki (strain ATCC 30864)</name>
    <dbReference type="NCBI Taxonomy" id="595528"/>
    <lineage>
        <taxon>Eukaryota</taxon>
        <taxon>Filasterea</taxon>
        <taxon>Capsaspora</taxon>
    </lineage>
</organism>
<sequence length="126" mass="13670">MAAFEHPPGAICDFESELPHRSYLEKLKSRSGCALDHKETGEVNAASVSDKDDLNDNDDDDDDNSSVSSDDCKSATAFVGDAPRRPGPIRSRLPDDSSLKTFLALQDCMSFSLTTLLCPNMSLVKT</sequence>
<reference evidence="3" key="1">
    <citation type="submission" date="2011-02" db="EMBL/GenBank/DDBJ databases">
        <title>The Genome Sequence of Capsaspora owczarzaki ATCC 30864.</title>
        <authorList>
            <person name="Russ C."/>
            <person name="Cuomo C."/>
            <person name="Burger G."/>
            <person name="Gray M.W."/>
            <person name="Holland P.W.H."/>
            <person name="King N."/>
            <person name="Lang F.B.F."/>
            <person name="Roger A.J."/>
            <person name="Ruiz-Trillo I."/>
            <person name="Young S.K."/>
            <person name="Zeng Q."/>
            <person name="Gargeya S."/>
            <person name="Alvarado L."/>
            <person name="Berlin A."/>
            <person name="Chapman S.B."/>
            <person name="Chen Z."/>
            <person name="Freedman E."/>
            <person name="Gellesch M."/>
            <person name="Goldberg J."/>
            <person name="Griggs A."/>
            <person name="Gujja S."/>
            <person name="Heilman E."/>
            <person name="Heiman D."/>
            <person name="Howarth C."/>
            <person name="Mehta T."/>
            <person name="Neiman D."/>
            <person name="Pearson M."/>
            <person name="Roberts A."/>
            <person name="Saif S."/>
            <person name="Shea T."/>
            <person name="Shenoy N."/>
            <person name="Sisk P."/>
            <person name="Stolte C."/>
            <person name="Sykes S."/>
            <person name="White J."/>
            <person name="Yandava C."/>
            <person name="Haas B."/>
            <person name="Nusbaum C."/>
            <person name="Birren B."/>
        </authorList>
    </citation>
    <scope>NUCLEOTIDE SEQUENCE</scope>
    <source>
        <strain evidence="3">ATCC 30864</strain>
    </source>
</reference>
<dbReference type="AlphaFoldDB" id="A0A0D2WSA4"/>